<keyword evidence="5" id="KW-1185">Reference proteome</keyword>
<dbReference type="GO" id="GO:0003676">
    <property type="term" value="F:nucleic acid binding"/>
    <property type="evidence" value="ECO:0007669"/>
    <property type="project" value="InterPro"/>
</dbReference>
<proteinExistence type="predicted"/>
<dbReference type="PROSITE" id="PS50158">
    <property type="entry name" value="ZF_CCHC"/>
    <property type="match status" value="1"/>
</dbReference>
<evidence type="ECO:0000256" key="1">
    <source>
        <dbReference type="PROSITE-ProRule" id="PRU00047"/>
    </source>
</evidence>
<dbReference type="Gramene" id="evm.model.05.916">
    <property type="protein sequence ID" value="cds.evm.model.05.916"/>
    <property type="gene ID" value="evm.TU.05.916"/>
</dbReference>
<dbReference type="Proteomes" id="UP000596661">
    <property type="component" value="Chromosome 5"/>
</dbReference>
<sequence>MVRTRATSSATTTAVPLVVDAPMAPPPPPSTNSADNPPRIEHSLCSQSTPGYRNFHLGNVTLNSQLEHETRLHFLKILHSVSPEIKSSIMYLETASKMWTVLNNRFNQGNGPRIFELNETLTYLYQGDDSVSAYFTKLTAMWDEINQLRPRIPCTCVAAIHTQDHLNHDQERQRTLPHVAPATNAQSTLPDSTPATNAASKNKRPRPHCTNCQKPGHYKDKCYFLIGFLPGYGNQKSNDNTTTRKPDLVSTSKTFPQTSQVSTNILGINPSQLTSAQCQQLISMLIQRLQPSTDASTSNDNAVVNHFSGPFSDIKDWDS</sequence>
<dbReference type="GO" id="GO:0008270">
    <property type="term" value="F:zinc ion binding"/>
    <property type="evidence" value="ECO:0007669"/>
    <property type="project" value="UniProtKB-KW"/>
</dbReference>
<protein>
    <recommendedName>
        <fullName evidence="3">CCHC-type domain-containing protein</fullName>
    </recommendedName>
</protein>
<dbReference type="EnsemblPlants" id="evm.model.05.916">
    <property type="protein sequence ID" value="cds.evm.model.05.916"/>
    <property type="gene ID" value="evm.TU.05.916"/>
</dbReference>
<feature type="compositionally biased region" description="Polar residues" evidence="2">
    <location>
        <begin position="183"/>
        <end position="200"/>
    </location>
</feature>
<feature type="domain" description="CCHC-type" evidence="3">
    <location>
        <begin position="209"/>
        <end position="222"/>
    </location>
</feature>
<accession>A0A803PSF3</accession>
<dbReference type="InterPro" id="IPR036875">
    <property type="entry name" value="Znf_CCHC_sf"/>
</dbReference>
<feature type="region of interest" description="Disordered" evidence="2">
    <location>
        <begin position="183"/>
        <end position="211"/>
    </location>
</feature>
<name>A0A803PSF3_CANSA</name>
<dbReference type="PANTHER" id="PTHR34222:SF97">
    <property type="entry name" value="CATALYTIC REGION, PUTATIVE-RELATED"/>
    <property type="match status" value="1"/>
</dbReference>
<dbReference type="SUPFAM" id="SSF57756">
    <property type="entry name" value="Retrovirus zinc finger-like domains"/>
    <property type="match status" value="1"/>
</dbReference>
<evidence type="ECO:0000259" key="3">
    <source>
        <dbReference type="PROSITE" id="PS50158"/>
    </source>
</evidence>
<feature type="compositionally biased region" description="Low complexity" evidence="2">
    <location>
        <begin position="1"/>
        <end position="22"/>
    </location>
</feature>
<evidence type="ECO:0000256" key="2">
    <source>
        <dbReference type="SAM" id="MobiDB-lite"/>
    </source>
</evidence>
<keyword evidence="1" id="KW-0863">Zinc-finger</keyword>
<keyword evidence="1" id="KW-0862">Zinc</keyword>
<evidence type="ECO:0000313" key="4">
    <source>
        <dbReference type="EnsemblPlants" id="cds.evm.model.05.916"/>
    </source>
</evidence>
<feature type="region of interest" description="Disordered" evidence="2">
    <location>
        <begin position="1"/>
        <end position="43"/>
    </location>
</feature>
<reference evidence="4" key="2">
    <citation type="submission" date="2021-03" db="UniProtKB">
        <authorList>
            <consortium name="EnsemblPlants"/>
        </authorList>
    </citation>
    <scope>IDENTIFICATION</scope>
</reference>
<dbReference type="PANTHER" id="PTHR34222">
    <property type="entry name" value="GAG_PRE-INTEGRS DOMAIN-CONTAINING PROTEIN"/>
    <property type="match status" value="1"/>
</dbReference>
<dbReference type="AlphaFoldDB" id="A0A803PSF3"/>
<keyword evidence="1" id="KW-0479">Metal-binding</keyword>
<reference evidence="4" key="1">
    <citation type="submission" date="2018-11" db="EMBL/GenBank/DDBJ databases">
        <authorList>
            <person name="Grassa J C."/>
        </authorList>
    </citation>
    <scope>NUCLEOTIDE SEQUENCE [LARGE SCALE GENOMIC DNA]</scope>
</reference>
<dbReference type="EMBL" id="UZAU01000474">
    <property type="status" value="NOT_ANNOTATED_CDS"/>
    <property type="molecule type" value="Genomic_DNA"/>
</dbReference>
<dbReference type="InterPro" id="IPR001878">
    <property type="entry name" value="Znf_CCHC"/>
</dbReference>
<organism evidence="4 5">
    <name type="scientific">Cannabis sativa</name>
    <name type="common">Hemp</name>
    <name type="synonym">Marijuana</name>
    <dbReference type="NCBI Taxonomy" id="3483"/>
    <lineage>
        <taxon>Eukaryota</taxon>
        <taxon>Viridiplantae</taxon>
        <taxon>Streptophyta</taxon>
        <taxon>Embryophyta</taxon>
        <taxon>Tracheophyta</taxon>
        <taxon>Spermatophyta</taxon>
        <taxon>Magnoliopsida</taxon>
        <taxon>eudicotyledons</taxon>
        <taxon>Gunneridae</taxon>
        <taxon>Pentapetalae</taxon>
        <taxon>rosids</taxon>
        <taxon>fabids</taxon>
        <taxon>Rosales</taxon>
        <taxon>Cannabaceae</taxon>
        <taxon>Cannabis</taxon>
    </lineage>
</organism>
<evidence type="ECO:0000313" key="5">
    <source>
        <dbReference type="Proteomes" id="UP000596661"/>
    </source>
</evidence>